<keyword evidence="6" id="KW-1185">Reference proteome</keyword>
<name>A0A814AZI5_9BILA</name>
<dbReference type="Proteomes" id="UP000663829">
    <property type="component" value="Unassembled WGS sequence"/>
</dbReference>
<dbReference type="EMBL" id="CAJOBC010001831">
    <property type="protein sequence ID" value="CAF3701287.1"/>
    <property type="molecule type" value="Genomic_DNA"/>
</dbReference>
<dbReference type="AlphaFoldDB" id="A0A814AZI5"/>
<dbReference type="EMBL" id="CAJNOQ010001831">
    <property type="protein sequence ID" value="CAF0922133.1"/>
    <property type="molecule type" value="Genomic_DNA"/>
</dbReference>
<sequence length="233" mass="27084">MKSSENPLHLIQSSYNTNVITKQPQSQQRQNIQQDIVENFSQGDNHSNTGGSKAKRKSSVHDVSEVSKEEFSKILIDLHEGFARLREHLENLNYSTIQDSQYLEELRKSKRQLIMNIKNVIDKKIIQETTLASRRSSFVQKQVLNNLYAHHVIYLIEYFRTELFKTHYLFNTFTLSSSLNSSNLLVDRQKSVALTEDMVEFKKDMGDLEDYAYILGQKFYYQIPDINHGNGGK</sequence>
<dbReference type="EMBL" id="CAJNOK010001516">
    <property type="protein sequence ID" value="CAF0816200.1"/>
    <property type="molecule type" value="Genomic_DNA"/>
</dbReference>
<dbReference type="Proteomes" id="UP000682733">
    <property type="component" value="Unassembled WGS sequence"/>
</dbReference>
<dbReference type="OrthoDB" id="10017999at2759"/>
<dbReference type="Proteomes" id="UP000677228">
    <property type="component" value="Unassembled WGS sequence"/>
</dbReference>
<evidence type="ECO:0000313" key="5">
    <source>
        <dbReference type="EMBL" id="CAF3701287.1"/>
    </source>
</evidence>
<dbReference type="Proteomes" id="UP000681722">
    <property type="component" value="Unassembled WGS sequence"/>
</dbReference>
<evidence type="ECO:0000313" key="3">
    <source>
        <dbReference type="EMBL" id="CAF0922133.1"/>
    </source>
</evidence>
<evidence type="ECO:0000313" key="4">
    <source>
        <dbReference type="EMBL" id="CAF3600302.1"/>
    </source>
</evidence>
<reference evidence="3" key="1">
    <citation type="submission" date="2021-02" db="EMBL/GenBank/DDBJ databases">
        <authorList>
            <person name="Nowell W R."/>
        </authorList>
    </citation>
    <scope>NUCLEOTIDE SEQUENCE</scope>
</reference>
<evidence type="ECO:0000313" key="2">
    <source>
        <dbReference type="EMBL" id="CAF0816200.1"/>
    </source>
</evidence>
<dbReference type="EMBL" id="CAJOBA010001516">
    <property type="protein sequence ID" value="CAF3600302.1"/>
    <property type="molecule type" value="Genomic_DNA"/>
</dbReference>
<comment type="caution">
    <text evidence="3">The sequence shown here is derived from an EMBL/GenBank/DDBJ whole genome shotgun (WGS) entry which is preliminary data.</text>
</comment>
<protein>
    <submittedName>
        <fullName evidence="3">Uncharacterized protein</fullName>
    </submittedName>
</protein>
<proteinExistence type="predicted"/>
<feature type="region of interest" description="Disordered" evidence="1">
    <location>
        <begin position="40"/>
        <end position="62"/>
    </location>
</feature>
<organism evidence="3 6">
    <name type="scientific">Didymodactylos carnosus</name>
    <dbReference type="NCBI Taxonomy" id="1234261"/>
    <lineage>
        <taxon>Eukaryota</taxon>
        <taxon>Metazoa</taxon>
        <taxon>Spiralia</taxon>
        <taxon>Gnathifera</taxon>
        <taxon>Rotifera</taxon>
        <taxon>Eurotatoria</taxon>
        <taxon>Bdelloidea</taxon>
        <taxon>Philodinida</taxon>
        <taxon>Philodinidae</taxon>
        <taxon>Didymodactylos</taxon>
    </lineage>
</organism>
<gene>
    <name evidence="3" type="ORF">GPM918_LOCUS9714</name>
    <name evidence="2" type="ORF">OVA965_LOCUS5407</name>
    <name evidence="5" type="ORF">SRO942_LOCUS9715</name>
    <name evidence="4" type="ORF">TMI583_LOCUS5405</name>
</gene>
<evidence type="ECO:0000256" key="1">
    <source>
        <dbReference type="SAM" id="MobiDB-lite"/>
    </source>
</evidence>
<feature type="compositionally biased region" description="Polar residues" evidence="1">
    <location>
        <begin position="40"/>
        <end position="51"/>
    </location>
</feature>
<accession>A0A814AZI5</accession>
<evidence type="ECO:0000313" key="6">
    <source>
        <dbReference type="Proteomes" id="UP000663829"/>
    </source>
</evidence>